<dbReference type="InterPro" id="IPR026022">
    <property type="entry name" value="PhoU_dom"/>
</dbReference>
<feature type="domain" description="PhoU" evidence="3">
    <location>
        <begin position="106"/>
        <end position="190"/>
    </location>
</feature>
<dbReference type="Gene3D" id="1.20.58.220">
    <property type="entry name" value="Phosphate transport system protein phou homolog 2, domain 2"/>
    <property type="match status" value="2"/>
</dbReference>
<sequence>MNITSSDLREDILKMASIVESNLEQALRVEVELKDVFVLENEINKFHTSIDDSVFKYIALKTPAATDLRIALSVMKMNSELERIGDQAVNIKRNLKRIAKLHPSIDSLSEEVKMMLRNSIDAFVKHDSKLATDVIHHDQEVNDLYRDIMKTFIGQIKADFIDFDEGFSVIRLAKCLERIGDLSTNIAEDVIFLESGTDIRHNAHIKFGRRKEDQVVTDKLKDNHE</sequence>
<evidence type="ECO:0000313" key="4">
    <source>
        <dbReference type="EMBL" id="OUR95379.1"/>
    </source>
</evidence>
<dbReference type="SUPFAM" id="SSF109755">
    <property type="entry name" value="PhoU-like"/>
    <property type="match status" value="1"/>
</dbReference>
<evidence type="ECO:0000256" key="1">
    <source>
        <dbReference type="ARBA" id="ARBA00008107"/>
    </source>
</evidence>
<reference evidence="5" key="1">
    <citation type="journal article" date="2017" name="Proc. Natl. Acad. Sci. U.S.A.">
        <title>Simulation of Deepwater Horizon oil plume reveals substrate specialization within a complex community of hydrocarbon-degraders.</title>
        <authorList>
            <person name="Hu P."/>
            <person name="Dubinsky E.A."/>
            <person name="Probst A.J."/>
            <person name="Wang J."/>
            <person name="Sieber C.M.K."/>
            <person name="Tom L.M."/>
            <person name="Gardinali P."/>
            <person name="Banfield J.F."/>
            <person name="Atlas R.M."/>
            <person name="Andersen G.L."/>
        </authorList>
    </citation>
    <scope>NUCLEOTIDE SEQUENCE [LARGE SCALE GENOMIC DNA]</scope>
</reference>
<accession>A0A1Y5F9P2</accession>
<dbReference type="InterPro" id="IPR038078">
    <property type="entry name" value="PhoU-like_sf"/>
</dbReference>
<dbReference type="EMBL" id="MAAO01000008">
    <property type="protein sequence ID" value="OUR95379.1"/>
    <property type="molecule type" value="Genomic_DNA"/>
</dbReference>
<evidence type="ECO:0000313" key="5">
    <source>
        <dbReference type="Proteomes" id="UP000196531"/>
    </source>
</evidence>
<comment type="subcellular location">
    <subcellularLocation>
        <location evidence="2">Cytoplasm</location>
    </subcellularLocation>
</comment>
<evidence type="ECO:0000256" key="2">
    <source>
        <dbReference type="PIRNR" id="PIRNR003107"/>
    </source>
</evidence>
<proteinExistence type="inferred from homology"/>
<dbReference type="GO" id="GO:0045936">
    <property type="term" value="P:negative regulation of phosphate metabolic process"/>
    <property type="evidence" value="ECO:0007669"/>
    <property type="project" value="InterPro"/>
</dbReference>
<dbReference type="GO" id="GO:0030643">
    <property type="term" value="P:intracellular phosphate ion homeostasis"/>
    <property type="evidence" value="ECO:0007669"/>
    <property type="project" value="InterPro"/>
</dbReference>
<dbReference type="PIRSF" id="PIRSF003107">
    <property type="entry name" value="PhoU"/>
    <property type="match status" value="1"/>
</dbReference>
<dbReference type="NCBIfam" id="TIGR02135">
    <property type="entry name" value="phoU_full"/>
    <property type="match status" value="1"/>
</dbReference>
<keyword evidence="2" id="KW-0813">Transport</keyword>
<organism evidence="4 5">
    <name type="scientific">Halobacteriovorax marinus</name>
    <dbReference type="NCBI Taxonomy" id="97084"/>
    <lineage>
        <taxon>Bacteria</taxon>
        <taxon>Pseudomonadati</taxon>
        <taxon>Bdellovibrionota</taxon>
        <taxon>Bacteriovoracia</taxon>
        <taxon>Bacteriovoracales</taxon>
        <taxon>Halobacteriovoraceae</taxon>
        <taxon>Halobacteriovorax</taxon>
    </lineage>
</organism>
<comment type="subunit">
    <text evidence="2">Homodimer.</text>
</comment>
<dbReference type="InterPro" id="IPR028366">
    <property type="entry name" value="PhoU"/>
</dbReference>
<dbReference type="Pfam" id="PF01895">
    <property type="entry name" value="PhoU"/>
    <property type="match status" value="2"/>
</dbReference>
<comment type="function">
    <text evidence="2">Plays a role in the regulation of phosphate uptake.</text>
</comment>
<dbReference type="GO" id="GO:0006817">
    <property type="term" value="P:phosphate ion transport"/>
    <property type="evidence" value="ECO:0007669"/>
    <property type="project" value="UniProtKB-KW"/>
</dbReference>
<keyword evidence="2" id="KW-0592">Phosphate transport</keyword>
<evidence type="ECO:0000259" key="3">
    <source>
        <dbReference type="Pfam" id="PF01895"/>
    </source>
</evidence>
<dbReference type="Proteomes" id="UP000196531">
    <property type="component" value="Unassembled WGS sequence"/>
</dbReference>
<comment type="similarity">
    <text evidence="1 2">Belongs to the PhoU family.</text>
</comment>
<keyword evidence="2" id="KW-0963">Cytoplasm</keyword>
<gene>
    <name evidence="4" type="ORF">A9Q84_16210</name>
</gene>
<dbReference type="AlphaFoldDB" id="A0A1Y5F9P2"/>
<feature type="domain" description="PhoU" evidence="3">
    <location>
        <begin position="12"/>
        <end position="91"/>
    </location>
</feature>
<dbReference type="GO" id="GO:0005737">
    <property type="term" value="C:cytoplasm"/>
    <property type="evidence" value="ECO:0007669"/>
    <property type="project" value="UniProtKB-SubCell"/>
</dbReference>
<dbReference type="PANTHER" id="PTHR42930">
    <property type="entry name" value="PHOSPHATE-SPECIFIC TRANSPORT SYSTEM ACCESSORY PROTEIN PHOU"/>
    <property type="match status" value="1"/>
</dbReference>
<name>A0A1Y5F9P2_9BACT</name>
<dbReference type="PANTHER" id="PTHR42930:SF3">
    <property type="entry name" value="PHOSPHATE-SPECIFIC TRANSPORT SYSTEM ACCESSORY PROTEIN PHOU"/>
    <property type="match status" value="1"/>
</dbReference>
<comment type="caution">
    <text evidence="4">The sequence shown here is derived from an EMBL/GenBank/DDBJ whole genome shotgun (WGS) entry which is preliminary data.</text>
</comment>
<protein>
    <recommendedName>
        <fullName evidence="2">Phosphate-specific transport system accessory protein PhoU</fullName>
    </recommendedName>
</protein>